<protein>
    <recommendedName>
        <fullName evidence="1">URB1 central HEAT repeat domain-containing protein</fullName>
    </recommendedName>
</protein>
<feature type="domain" description="URB1 central HEAT repeat" evidence="1">
    <location>
        <begin position="10"/>
        <end position="105"/>
    </location>
</feature>
<comment type="caution">
    <text evidence="2">The sequence shown here is derived from an EMBL/GenBank/DDBJ whole genome shotgun (WGS) entry which is preliminary data.</text>
</comment>
<reference evidence="2" key="1">
    <citation type="submission" date="2023-07" db="EMBL/GenBank/DDBJ databases">
        <authorList>
            <person name="Stuckert A."/>
        </authorList>
    </citation>
    <scope>NUCLEOTIDE SEQUENCE</scope>
</reference>
<dbReference type="EMBL" id="CAUEEQ010006447">
    <property type="protein sequence ID" value="CAJ0930084.1"/>
    <property type="molecule type" value="Genomic_DNA"/>
</dbReference>
<proteinExistence type="predicted"/>
<dbReference type="PANTHER" id="PTHR13500:SF0">
    <property type="entry name" value="NUCLEOLAR PRE-RIBOSOMAL-ASSOCIATED PROTEIN 1"/>
    <property type="match status" value="1"/>
</dbReference>
<name>A0ABN9L2X8_9NEOB</name>
<feature type="non-terminal residue" evidence="2">
    <location>
        <position position="1"/>
    </location>
</feature>
<dbReference type="Pfam" id="PF26140">
    <property type="entry name" value="HEAT_URB1"/>
    <property type="match status" value="1"/>
</dbReference>
<evidence type="ECO:0000313" key="3">
    <source>
        <dbReference type="Proteomes" id="UP001176940"/>
    </source>
</evidence>
<dbReference type="Proteomes" id="UP001176940">
    <property type="component" value="Unassembled WGS sequence"/>
</dbReference>
<evidence type="ECO:0000259" key="1">
    <source>
        <dbReference type="Pfam" id="PF26140"/>
    </source>
</evidence>
<keyword evidence="3" id="KW-1185">Reference proteome</keyword>
<evidence type="ECO:0000313" key="2">
    <source>
        <dbReference type="EMBL" id="CAJ0930084.1"/>
    </source>
</evidence>
<accession>A0ABN9L2X8</accession>
<dbReference type="PANTHER" id="PTHR13500">
    <property type="entry name" value="NUCLEOLAR PRERIBOSOMAL-ASSOCIATED PROTEIN 1"/>
    <property type="match status" value="1"/>
</dbReference>
<sequence length="122" mass="13860">GAADIGGEKTVFYLLLKMFVTCNKAQLKSSTRMLVLKILRDSGVFEHTWTELEMWLRRLDKVQESSQEGVIHFLEQALVKVISNPYSFTDKVSDYVQEASMLQMNMGTQESDSVSIPISHID</sequence>
<organism evidence="2 3">
    <name type="scientific">Ranitomeya imitator</name>
    <name type="common">mimic poison frog</name>
    <dbReference type="NCBI Taxonomy" id="111125"/>
    <lineage>
        <taxon>Eukaryota</taxon>
        <taxon>Metazoa</taxon>
        <taxon>Chordata</taxon>
        <taxon>Craniata</taxon>
        <taxon>Vertebrata</taxon>
        <taxon>Euteleostomi</taxon>
        <taxon>Amphibia</taxon>
        <taxon>Batrachia</taxon>
        <taxon>Anura</taxon>
        <taxon>Neobatrachia</taxon>
        <taxon>Hyloidea</taxon>
        <taxon>Dendrobatidae</taxon>
        <taxon>Dendrobatinae</taxon>
        <taxon>Ranitomeya</taxon>
    </lineage>
</organism>
<feature type="non-terminal residue" evidence="2">
    <location>
        <position position="122"/>
    </location>
</feature>
<gene>
    <name evidence="2" type="ORF">RIMI_LOCUS4105794</name>
</gene>
<dbReference type="InterPro" id="IPR059018">
    <property type="entry name" value="HEAT_URB1"/>
</dbReference>
<dbReference type="InterPro" id="IPR039844">
    <property type="entry name" value="URB1"/>
</dbReference>